<keyword evidence="5" id="KW-0460">Magnesium</keyword>
<dbReference type="InterPro" id="IPR008278">
    <property type="entry name" value="4-PPantetheinyl_Trfase_dom"/>
</dbReference>
<evidence type="ECO:0000256" key="4">
    <source>
        <dbReference type="ARBA" id="ARBA00022832"/>
    </source>
</evidence>
<gene>
    <name evidence="9" type="ORF">CONPUDRAFT_103462</name>
</gene>
<dbReference type="GeneID" id="19198421"/>
<dbReference type="GO" id="GO:0006633">
    <property type="term" value="P:fatty acid biosynthetic process"/>
    <property type="evidence" value="ECO:0007669"/>
    <property type="project" value="UniProtKB-KW"/>
</dbReference>
<keyword evidence="3" id="KW-0479">Metal-binding</keyword>
<protein>
    <submittedName>
        <fullName evidence="9">4'-phosphopantetheinyl transferase</fullName>
    </submittedName>
</protein>
<dbReference type="Proteomes" id="UP000053558">
    <property type="component" value="Unassembled WGS sequence"/>
</dbReference>
<dbReference type="NCBIfam" id="TIGR00516">
    <property type="entry name" value="acpS"/>
    <property type="match status" value="1"/>
</dbReference>
<keyword evidence="2 9" id="KW-0808">Transferase</keyword>
<evidence type="ECO:0000313" key="9">
    <source>
        <dbReference type="EMBL" id="EIW82372.1"/>
    </source>
</evidence>
<comment type="caution">
    <text evidence="9">The sequence shown here is derived from an EMBL/GenBank/DDBJ whole genome shotgun (WGS) entry which is preliminary data.</text>
</comment>
<accession>A0A5M3MT77</accession>
<evidence type="ECO:0000256" key="5">
    <source>
        <dbReference type="ARBA" id="ARBA00022842"/>
    </source>
</evidence>
<dbReference type="GO" id="GO:0008897">
    <property type="term" value="F:holo-[acyl-carrier-protein] synthase activity"/>
    <property type="evidence" value="ECO:0007669"/>
    <property type="project" value="InterPro"/>
</dbReference>
<reference evidence="10" key="1">
    <citation type="journal article" date="2012" name="Science">
        <title>The Paleozoic origin of enzymatic lignin decomposition reconstructed from 31 fungal genomes.</title>
        <authorList>
            <person name="Floudas D."/>
            <person name="Binder M."/>
            <person name="Riley R."/>
            <person name="Barry K."/>
            <person name="Blanchette R.A."/>
            <person name="Henrissat B."/>
            <person name="Martinez A.T."/>
            <person name="Otillar R."/>
            <person name="Spatafora J.W."/>
            <person name="Yadav J.S."/>
            <person name="Aerts A."/>
            <person name="Benoit I."/>
            <person name="Boyd A."/>
            <person name="Carlson A."/>
            <person name="Copeland A."/>
            <person name="Coutinho P.M."/>
            <person name="de Vries R.P."/>
            <person name="Ferreira P."/>
            <person name="Findley K."/>
            <person name="Foster B."/>
            <person name="Gaskell J."/>
            <person name="Glotzer D."/>
            <person name="Gorecki P."/>
            <person name="Heitman J."/>
            <person name="Hesse C."/>
            <person name="Hori C."/>
            <person name="Igarashi K."/>
            <person name="Jurgens J.A."/>
            <person name="Kallen N."/>
            <person name="Kersten P."/>
            <person name="Kohler A."/>
            <person name="Kuees U."/>
            <person name="Kumar T.K.A."/>
            <person name="Kuo A."/>
            <person name="LaButti K."/>
            <person name="Larrondo L.F."/>
            <person name="Lindquist E."/>
            <person name="Ling A."/>
            <person name="Lombard V."/>
            <person name="Lucas S."/>
            <person name="Lundell T."/>
            <person name="Martin R."/>
            <person name="McLaughlin D.J."/>
            <person name="Morgenstern I."/>
            <person name="Morin E."/>
            <person name="Murat C."/>
            <person name="Nagy L.G."/>
            <person name="Nolan M."/>
            <person name="Ohm R.A."/>
            <person name="Patyshakuliyeva A."/>
            <person name="Rokas A."/>
            <person name="Ruiz-Duenas F.J."/>
            <person name="Sabat G."/>
            <person name="Salamov A."/>
            <person name="Samejima M."/>
            <person name="Schmutz J."/>
            <person name="Slot J.C."/>
            <person name="St John F."/>
            <person name="Stenlid J."/>
            <person name="Sun H."/>
            <person name="Sun S."/>
            <person name="Syed K."/>
            <person name="Tsang A."/>
            <person name="Wiebenga A."/>
            <person name="Young D."/>
            <person name="Pisabarro A."/>
            <person name="Eastwood D.C."/>
            <person name="Martin F."/>
            <person name="Cullen D."/>
            <person name="Grigoriev I.V."/>
            <person name="Hibbett D.S."/>
        </authorList>
    </citation>
    <scope>NUCLEOTIDE SEQUENCE [LARGE SCALE GENOMIC DNA]</scope>
    <source>
        <strain evidence="10">RWD-64-598 SS2</strain>
    </source>
</reference>
<keyword evidence="1" id="KW-0444">Lipid biosynthesis</keyword>
<dbReference type="InterPro" id="IPR002582">
    <property type="entry name" value="ACPS"/>
</dbReference>
<name>A0A5M3MT77_CONPW</name>
<dbReference type="Gene3D" id="3.90.470.20">
    <property type="entry name" value="4'-phosphopantetheinyl transferase domain"/>
    <property type="match status" value="1"/>
</dbReference>
<dbReference type="OMA" id="MGWKNFE"/>
<keyword evidence="7" id="KW-0275">Fatty acid biosynthesis</keyword>
<proteinExistence type="inferred from homology"/>
<evidence type="ECO:0000256" key="3">
    <source>
        <dbReference type="ARBA" id="ARBA00022723"/>
    </source>
</evidence>
<sequence length="127" mass="14298">MPIHGIGIDIVHVSRIASLVRRRNVDTLARRILSSEEQATFSHIHEEGTETRKTRFLAVRWAVKEAAYKALFPVKPTWKELTYSSATKGGKPTLFYTPQNNFASRNLHVSVSHDGEYVVASVVAELH</sequence>
<keyword evidence="6" id="KW-0443">Lipid metabolism</keyword>
<dbReference type="KEGG" id="cput:CONPUDRAFT_103462"/>
<organism evidence="9 10">
    <name type="scientific">Coniophora puteana (strain RWD-64-598)</name>
    <name type="common">Brown rot fungus</name>
    <dbReference type="NCBI Taxonomy" id="741705"/>
    <lineage>
        <taxon>Eukaryota</taxon>
        <taxon>Fungi</taxon>
        <taxon>Dikarya</taxon>
        <taxon>Basidiomycota</taxon>
        <taxon>Agaricomycotina</taxon>
        <taxon>Agaricomycetes</taxon>
        <taxon>Agaricomycetidae</taxon>
        <taxon>Boletales</taxon>
        <taxon>Coniophorineae</taxon>
        <taxon>Coniophoraceae</taxon>
        <taxon>Coniophora</taxon>
    </lineage>
</organism>
<dbReference type="RefSeq" id="XP_007768059.1">
    <property type="nucleotide sequence ID" value="XM_007769869.1"/>
</dbReference>
<evidence type="ECO:0000256" key="7">
    <source>
        <dbReference type="ARBA" id="ARBA00023160"/>
    </source>
</evidence>
<dbReference type="AlphaFoldDB" id="A0A5M3MT77"/>
<dbReference type="OrthoDB" id="15433at2759"/>
<dbReference type="EMBL" id="JH711577">
    <property type="protein sequence ID" value="EIW82372.1"/>
    <property type="molecule type" value="Genomic_DNA"/>
</dbReference>
<dbReference type="GO" id="GO:0000287">
    <property type="term" value="F:magnesium ion binding"/>
    <property type="evidence" value="ECO:0007669"/>
    <property type="project" value="InterPro"/>
</dbReference>
<dbReference type="SUPFAM" id="SSF56214">
    <property type="entry name" value="4'-phosphopantetheinyl transferase"/>
    <property type="match status" value="1"/>
</dbReference>
<evidence type="ECO:0000256" key="6">
    <source>
        <dbReference type="ARBA" id="ARBA00023098"/>
    </source>
</evidence>
<dbReference type="InterPro" id="IPR004568">
    <property type="entry name" value="Ppantetheine-prot_Trfase_dom"/>
</dbReference>
<evidence type="ECO:0000256" key="2">
    <source>
        <dbReference type="ARBA" id="ARBA00022679"/>
    </source>
</evidence>
<evidence type="ECO:0000259" key="8">
    <source>
        <dbReference type="Pfam" id="PF01648"/>
    </source>
</evidence>
<evidence type="ECO:0000313" key="10">
    <source>
        <dbReference type="Proteomes" id="UP000053558"/>
    </source>
</evidence>
<dbReference type="InterPro" id="IPR037143">
    <property type="entry name" value="4-PPantetheinyl_Trfase_dom_sf"/>
</dbReference>
<keyword evidence="4" id="KW-0276">Fatty acid metabolism</keyword>
<dbReference type="NCBIfam" id="TIGR00556">
    <property type="entry name" value="pantethn_trn"/>
    <property type="match status" value="1"/>
</dbReference>
<feature type="domain" description="4'-phosphopantetheinyl transferase" evidence="8">
    <location>
        <begin position="5"/>
        <end position="120"/>
    </location>
</feature>
<keyword evidence="10" id="KW-1185">Reference proteome</keyword>
<dbReference type="Pfam" id="PF01648">
    <property type="entry name" value="ACPS"/>
    <property type="match status" value="1"/>
</dbReference>
<dbReference type="HAMAP" id="MF_00101">
    <property type="entry name" value="AcpS"/>
    <property type="match status" value="1"/>
</dbReference>
<evidence type="ECO:0000256" key="1">
    <source>
        <dbReference type="ARBA" id="ARBA00022516"/>
    </source>
</evidence>